<dbReference type="OrthoDB" id="6309824at2"/>
<keyword evidence="3" id="KW-1185">Reference proteome</keyword>
<dbReference type="AlphaFoldDB" id="A0A0F4QH46"/>
<evidence type="ECO:0000313" key="2">
    <source>
        <dbReference type="EMBL" id="KJZ06649.1"/>
    </source>
</evidence>
<name>A0A0F4QH46_9GAMM</name>
<sequence length="260" mass="28536">MKTLSLSFAAVALFSAFGSQATAYQNVFDTDGYERLTNYTSGPVSSALLTGEFAHNFEAQLILRGEGAYCESANLYSANDGRHIVNLGVKTIADRNTVEMGVAIPEATLTEKKVLHVSCYDAAGEWYKVLVNVPGAPIVDWQIELTPAGDFVNQPYSYGYHTAYHISSRLVIDNQNNDARCSVLADRGVSLGLFHGEDRKGPFHSDVFTLDTVVDNKAKNPVLYQILECENAVGKTMAVKVFNLTDPNSIYTYEDQLIVK</sequence>
<gene>
    <name evidence="2" type="ORF">TW77_18305</name>
</gene>
<organism evidence="2 3">
    <name type="scientific">Pseudoalteromonas rubra</name>
    <dbReference type="NCBI Taxonomy" id="43658"/>
    <lineage>
        <taxon>Bacteria</taxon>
        <taxon>Pseudomonadati</taxon>
        <taxon>Pseudomonadota</taxon>
        <taxon>Gammaproteobacteria</taxon>
        <taxon>Alteromonadales</taxon>
        <taxon>Pseudoalteromonadaceae</taxon>
        <taxon>Pseudoalteromonas</taxon>
    </lineage>
</organism>
<comment type="caution">
    <text evidence="2">The sequence shown here is derived from an EMBL/GenBank/DDBJ whole genome shotgun (WGS) entry which is preliminary data.</text>
</comment>
<feature type="chain" id="PRO_5002475687" evidence="1">
    <location>
        <begin position="22"/>
        <end position="260"/>
    </location>
</feature>
<protein>
    <submittedName>
        <fullName evidence="2">Uncharacterized protein</fullName>
    </submittedName>
</protein>
<dbReference type="Proteomes" id="UP000033452">
    <property type="component" value="Unassembled WGS sequence"/>
</dbReference>
<dbReference type="PATRIC" id="fig|43658.5.peg.3871"/>
<reference evidence="2 3" key="1">
    <citation type="journal article" date="2015" name="BMC Genomics">
        <title>Genome mining reveals unlocked bioactive potential of marine Gram-negative bacteria.</title>
        <authorList>
            <person name="Machado H."/>
            <person name="Sonnenschein E.C."/>
            <person name="Melchiorsen J."/>
            <person name="Gram L."/>
        </authorList>
    </citation>
    <scope>NUCLEOTIDE SEQUENCE [LARGE SCALE GENOMIC DNA]</scope>
    <source>
        <strain evidence="2 3">S2471</strain>
    </source>
</reference>
<proteinExistence type="predicted"/>
<dbReference type="EMBL" id="JXYA01000046">
    <property type="protein sequence ID" value="KJZ06649.1"/>
    <property type="molecule type" value="Genomic_DNA"/>
</dbReference>
<keyword evidence="1" id="KW-0732">Signal</keyword>
<accession>A0A0F4QH46</accession>
<feature type="signal peptide" evidence="1">
    <location>
        <begin position="1"/>
        <end position="21"/>
    </location>
</feature>
<evidence type="ECO:0000256" key="1">
    <source>
        <dbReference type="SAM" id="SignalP"/>
    </source>
</evidence>
<dbReference type="RefSeq" id="WP_046006428.1">
    <property type="nucleotide sequence ID" value="NZ_JXYA01000046.1"/>
</dbReference>
<evidence type="ECO:0000313" key="3">
    <source>
        <dbReference type="Proteomes" id="UP000033452"/>
    </source>
</evidence>